<comment type="caution">
    <text evidence="10">The sequence shown here is derived from an EMBL/GenBank/DDBJ whole genome shotgun (WGS) entry which is preliminary data.</text>
</comment>
<proteinExistence type="inferred from homology"/>
<keyword evidence="9" id="KW-0732">Signal</keyword>
<comment type="subcellular location">
    <subcellularLocation>
        <location evidence="1">Cell outer membrane</location>
    </subcellularLocation>
</comment>
<evidence type="ECO:0000256" key="7">
    <source>
        <dbReference type="ARBA" id="ARBA00023237"/>
    </source>
</evidence>
<dbReference type="InterPro" id="IPR003423">
    <property type="entry name" value="OMP_efflux"/>
</dbReference>
<keyword evidence="5" id="KW-0812">Transmembrane</keyword>
<keyword evidence="8" id="KW-0175">Coiled coil</keyword>
<evidence type="ECO:0000313" key="11">
    <source>
        <dbReference type="Proteomes" id="UP000625735"/>
    </source>
</evidence>
<keyword evidence="7" id="KW-0998">Cell outer membrane</keyword>
<dbReference type="EMBL" id="BMFG01000006">
    <property type="protein sequence ID" value="GGD28405.1"/>
    <property type="molecule type" value="Genomic_DNA"/>
</dbReference>
<name>A0A917DD44_9FLAO</name>
<keyword evidence="11" id="KW-1185">Reference proteome</keyword>
<dbReference type="Pfam" id="PF02321">
    <property type="entry name" value="OEP"/>
    <property type="match status" value="2"/>
</dbReference>
<keyword evidence="3" id="KW-0813">Transport</keyword>
<dbReference type="GO" id="GO:0015288">
    <property type="term" value="F:porin activity"/>
    <property type="evidence" value="ECO:0007669"/>
    <property type="project" value="TreeGrafter"/>
</dbReference>
<protein>
    <submittedName>
        <fullName evidence="10">Transporter</fullName>
    </submittedName>
</protein>
<dbReference type="PANTHER" id="PTHR30026">
    <property type="entry name" value="OUTER MEMBRANE PROTEIN TOLC"/>
    <property type="match status" value="1"/>
</dbReference>
<reference evidence="10" key="1">
    <citation type="journal article" date="2014" name="Int. J. Syst. Evol. Microbiol.">
        <title>Complete genome sequence of Corynebacterium casei LMG S-19264T (=DSM 44701T), isolated from a smear-ripened cheese.</title>
        <authorList>
            <consortium name="US DOE Joint Genome Institute (JGI-PGF)"/>
            <person name="Walter F."/>
            <person name="Albersmeier A."/>
            <person name="Kalinowski J."/>
            <person name="Ruckert C."/>
        </authorList>
    </citation>
    <scope>NUCLEOTIDE SEQUENCE</scope>
    <source>
        <strain evidence="10">CGMCC 1.12506</strain>
    </source>
</reference>
<dbReference type="GO" id="GO:1990281">
    <property type="term" value="C:efflux pump complex"/>
    <property type="evidence" value="ECO:0007669"/>
    <property type="project" value="TreeGrafter"/>
</dbReference>
<keyword evidence="6" id="KW-0472">Membrane</keyword>
<dbReference type="Proteomes" id="UP000625735">
    <property type="component" value="Unassembled WGS sequence"/>
</dbReference>
<evidence type="ECO:0000256" key="9">
    <source>
        <dbReference type="SAM" id="SignalP"/>
    </source>
</evidence>
<dbReference type="AlphaFoldDB" id="A0A917DD44"/>
<dbReference type="Gene3D" id="1.20.1600.10">
    <property type="entry name" value="Outer membrane efflux proteins (OEP)"/>
    <property type="match status" value="1"/>
</dbReference>
<dbReference type="SUPFAM" id="SSF56954">
    <property type="entry name" value="Outer membrane efflux proteins (OEP)"/>
    <property type="match status" value="1"/>
</dbReference>
<dbReference type="InterPro" id="IPR051906">
    <property type="entry name" value="TolC-like"/>
</dbReference>
<evidence type="ECO:0000256" key="5">
    <source>
        <dbReference type="ARBA" id="ARBA00022692"/>
    </source>
</evidence>
<evidence type="ECO:0000256" key="4">
    <source>
        <dbReference type="ARBA" id="ARBA00022452"/>
    </source>
</evidence>
<comment type="similarity">
    <text evidence="2">Belongs to the outer membrane factor (OMF) (TC 1.B.17) family.</text>
</comment>
<evidence type="ECO:0000313" key="10">
    <source>
        <dbReference type="EMBL" id="GGD28405.1"/>
    </source>
</evidence>
<feature type="chain" id="PRO_5037112166" evidence="9">
    <location>
        <begin position="22"/>
        <end position="437"/>
    </location>
</feature>
<evidence type="ECO:0000256" key="6">
    <source>
        <dbReference type="ARBA" id="ARBA00023136"/>
    </source>
</evidence>
<dbReference type="GO" id="GO:0009279">
    <property type="term" value="C:cell outer membrane"/>
    <property type="evidence" value="ECO:0007669"/>
    <property type="project" value="UniProtKB-SubCell"/>
</dbReference>
<dbReference type="PANTHER" id="PTHR30026:SF21">
    <property type="entry name" value="SLR1270 PROTEIN"/>
    <property type="match status" value="1"/>
</dbReference>
<accession>A0A917DD44</accession>
<feature type="signal peptide" evidence="9">
    <location>
        <begin position="1"/>
        <end position="21"/>
    </location>
</feature>
<dbReference type="GO" id="GO:0015562">
    <property type="term" value="F:efflux transmembrane transporter activity"/>
    <property type="evidence" value="ECO:0007669"/>
    <property type="project" value="InterPro"/>
</dbReference>
<evidence type="ECO:0000256" key="2">
    <source>
        <dbReference type="ARBA" id="ARBA00007613"/>
    </source>
</evidence>
<evidence type="ECO:0000256" key="1">
    <source>
        <dbReference type="ARBA" id="ARBA00004442"/>
    </source>
</evidence>
<dbReference type="RefSeq" id="WP_188362249.1">
    <property type="nucleotide sequence ID" value="NZ_BMFG01000006.1"/>
</dbReference>
<gene>
    <name evidence="10" type="ORF">GCM10011343_18200</name>
</gene>
<keyword evidence="4" id="KW-1134">Transmembrane beta strand</keyword>
<organism evidence="10 11">
    <name type="scientific">Flavobacterium orientale</name>
    <dbReference type="NCBI Taxonomy" id="1756020"/>
    <lineage>
        <taxon>Bacteria</taxon>
        <taxon>Pseudomonadati</taxon>
        <taxon>Bacteroidota</taxon>
        <taxon>Flavobacteriia</taxon>
        <taxon>Flavobacteriales</taxon>
        <taxon>Flavobacteriaceae</taxon>
        <taxon>Flavobacterium</taxon>
    </lineage>
</organism>
<reference evidence="10" key="2">
    <citation type="submission" date="2020-09" db="EMBL/GenBank/DDBJ databases">
        <authorList>
            <person name="Sun Q."/>
            <person name="Zhou Y."/>
        </authorList>
    </citation>
    <scope>NUCLEOTIDE SEQUENCE</scope>
    <source>
        <strain evidence="10">CGMCC 1.12506</strain>
    </source>
</reference>
<sequence length="437" mass="49818">MKTIKNTIALGIFACSSAVFSQDTLQISKTDLSTKLSEQNLQLKISNQSFESARSDYRQSNALFLPSISASHTAITTTNPLMAFGSKLNQEILTQADFNPALLNDPSQVQNYATRIEVLQPIFNADGLYERKAAKSKMEAYQLQTERTKEYLELEVNKAFMQLQLAYKAVEVLEKANSTAQANLNLVNNYFKQGMLQKTDVLDVQVRVNEITNQLSYAKSNVRNASDYLAFLLNEDTKSGIYKPVENLENEINPTLENAQLSTSRKDFLAMEKSTEAYKNMMKSGKMSFLPRLNAFGTYELYDTEIFQFGANGYTVGAQLSWNLFDGYKSIGKFEKSKVEFQKAETEAEQYKKQSQLELNKTNRQLADAQNKVALSKMAFEQTQESFRIRQNRFAQGLEKTSDLLMTETQTAQKELEYLQAVFEYNFTKMYLEFLTK</sequence>
<feature type="coiled-coil region" evidence="8">
    <location>
        <begin position="334"/>
        <end position="379"/>
    </location>
</feature>
<evidence type="ECO:0000256" key="3">
    <source>
        <dbReference type="ARBA" id="ARBA00022448"/>
    </source>
</evidence>
<evidence type="ECO:0000256" key="8">
    <source>
        <dbReference type="SAM" id="Coils"/>
    </source>
</evidence>